<gene>
    <name evidence="1" type="ORF">CKY39_02220</name>
</gene>
<evidence type="ECO:0008006" key="3">
    <source>
        <dbReference type="Google" id="ProtNLM"/>
    </source>
</evidence>
<dbReference type="EMBL" id="CP023284">
    <property type="protein sequence ID" value="ATA52167.1"/>
    <property type="molecule type" value="Genomic_DNA"/>
</dbReference>
<proteinExistence type="predicted"/>
<evidence type="ECO:0000313" key="1">
    <source>
        <dbReference type="EMBL" id="ATA52167.1"/>
    </source>
</evidence>
<reference evidence="1 2" key="1">
    <citation type="submission" date="2017-09" db="EMBL/GenBank/DDBJ databases">
        <title>The diverse metabolic capabilities of V. boronicumulans make it an excellent choice for continued studies on novel biodegradation.</title>
        <authorList>
            <person name="Sun S."/>
        </authorList>
    </citation>
    <scope>NUCLEOTIDE SEQUENCE [LARGE SCALE GENOMIC DNA]</scope>
    <source>
        <strain evidence="1 2">J1</strain>
    </source>
</reference>
<dbReference type="AlphaFoldDB" id="A0A250DCR4"/>
<dbReference type="KEGG" id="vbo:CKY39_02220"/>
<evidence type="ECO:0000313" key="2">
    <source>
        <dbReference type="Proteomes" id="UP000217154"/>
    </source>
</evidence>
<name>A0A250DCR4_9BURK</name>
<sequence>MASIEQARAALASHGALAPQSAAEHWHGELALPAALATFYEQVGPLGEWVNERVGYAGLTVPTTGNPFSIPALSRLWQLQAGYRWHGITGERIADWPDHWLVVADQGADPFIFDLRTGAIQFAMHGTGAWEEDEPLFADIFEMAACLGTIGQVWDEAGDAIFTDEDDCEVDPVHRARLVERLVPLLGSVAAAENVVDVFGW</sequence>
<dbReference type="RefSeq" id="WP_095743289.1">
    <property type="nucleotide sequence ID" value="NZ_CP023284.1"/>
</dbReference>
<organism evidence="1 2">
    <name type="scientific">Variovorax boronicumulans</name>
    <dbReference type="NCBI Taxonomy" id="436515"/>
    <lineage>
        <taxon>Bacteria</taxon>
        <taxon>Pseudomonadati</taxon>
        <taxon>Pseudomonadota</taxon>
        <taxon>Betaproteobacteria</taxon>
        <taxon>Burkholderiales</taxon>
        <taxon>Comamonadaceae</taxon>
        <taxon>Variovorax</taxon>
    </lineage>
</organism>
<protein>
    <recommendedName>
        <fullName evidence="3">SMI1/KNR4 family protein</fullName>
    </recommendedName>
</protein>
<dbReference type="Proteomes" id="UP000217154">
    <property type="component" value="Chromosome"/>
</dbReference>
<accession>A0A250DCR4</accession>